<comment type="caution">
    <text evidence="8">The sequence shown here is derived from an EMBL/GenBank/DDBJ whole genome shotgun (WGS) entry which is preliminary data.</text>
</comment>
<evidence type="ECO:0000256" key="1">
    <source>
        <dbReference type="ARBA" id="ARBA00022679"/>
    </source>
</evidence>
<dbReference type="InterPro" id="IPR000719">
    <property type="entry name" value="Prot_kinase_dom"/>
</dbReference>
<dbReference type="InterPro" id="IPR008271">
    <property type="entry name" value="Ser/Thr_kinase_AS"/>
</dbReference>
<dbReference type="AlphaFoldDB" id="A0AAV8SRL7"/>
<dbReference type="InterPro" id="IPR011009">
    <property type="entry name" value="Kinase-like_dom_sf"/>
</dbReference>
<dbReference type="CDD" id="cd06606">
    <property type="entry name" value="STKc_MAPKKK"/>
    <property type="match status" value="1"/>
</dbReference>
<dbReference type="InterPro" id="IPR052751">
    <property type="entry name" value="Plant_MAPKKK"/>
</dbReference>
<dbReference type="PROSITE" id="PS00108">
    <property type="entry name" value="PROTEIN_KINASE_ST"/>
    <property type="match status" value="1"/>
</dbReference>
<evidence type="ECO:0000313" key="8">
    <source>
        <dbReference type="EMBL" id="KAJ8754873.1"/>
    </source>
</evidence>
<keyword evidence="3" id="KW-0418">Kinase</keyword>
<dbReference type="SUPFAM" id="SSF56112">
    <property type="entry name" value="Protein kinase-like (PK-like)"/>
    <property type="match status" value="1"/>
</dbReference>
<evidence type="ECO:0000256" key="3">
    <source>
        <dbReference type="ARBA" id="ARBA00022777"/>
    </source>
</evidence>
<accession>A0AAV8SRL7</accession>
<evidence type="ECO:0000256" key="5">
    <source>
        <dbReference type="PROSITE-ProRule" id="PRU10141"/>
    </source>
</evidence>
<evidence type="ECO:0000313" key="9">
    <source>
        <dbReference type="Proteomes" id="UP001159364"/>
    </source>
</evidence>
<dbReference type="GO" id="GO:0007165">
    <property type="term" value="P:signal transduction"/>
    <property type="evidence" value="ECO:0007669"/>
    <property type="project" value="TreeGrafter"/>
</dbReference>
<comment type="similarity">
    <text evidence="6">Belongs to the protein kinase superfamily.</text>
</comment>
<keyword evidence="2 5" id="KW-0547">Nucleotide-binding</keyword>
<evidence type="ECO:0000256" key="2">
    <source>
        <dbReference type="ARBA" id="ARBA00022741"/>
    </source>
</evidence>
<dbReference type="Gene3D" id="1.10.510.10">
    <property type="entry name" value="Transferase(Phosphotransferase) domain 1"/>
    <property type="match status" value="1"/>
</dbReference>
<keyword evidence="4 5" id="KW-0067">ATP-binding</keyword>
<reference evidence="8 9" key="1">
    <citation type="submission" date="2021-09" db="EMBL/GenBank/DDBJ databases">
        <title>Genomic insights and catalytic innovation underlie evolution of tropane alkaloids biosynthesis.</title>
        <authorList>
            <person name="Wang Y.-J."/>
            <person name="Tian T."/>
            <person name="Huang J.-P."/>
            <person name="Huang S.-X."/>
        </authorList>
    </citation>
    <scope>NUCLEOTIDE SEQUENCE [LARGE SCALE GENOMIC DNA]</scope>
    <source>
        <strain evidence="8">KIB-2018</strain>
        <tissue evidence="8">Leaf</tissue>
    </source>
</reference>
<protein>
    <recommendedName>
        <fullName evidence="7">Protein kinase domain-containing protein</fullName>
    </recommendedName>
</protein>
<dbReference type="GO" id="GO:0005524">
    <property type="term" value="F:ATP binding"/>
    <property type="evidence" value="ECO:0007669"/>
    <property type="project" value="UniProtKB-UniRule"/>
</dbReference>
<dbReference type="Pfam" id="PF00069">
    <property type="entry name" value="Pkinase"/>
    <property type="match status" value="1"/>
</dbReference>
<keyword evidence="6" id="KW-0723">Serine/threonine-protein kinase</keyword>
<dbReference type="EMBL" id="JAIWQS010000009">
    <property type="protein sequence ID" value="KAJ8754873.1"/>
    <property type="molecule type" value="Genomic_DNA"/>
</dbReference>
<dbReference type="PANTHER" id="PTHR48011">
    <property type="entry name" value="CCR4-NOT TRANSCRIPTIONAL COMPLEX SUBUNIT CAF120-RELATED"/>
    <property type="match status" value="1"/>
</dbReference>
<dbReference type="InterPro" id="IPR017441">
    <property type="entry name" value="Protein_kinase_ATP_BS"/>
</dbReference>
<name>A0AAV8SRL7_9ROSI</name>
<dbReference type="Proteomes" id="UP001159364">
    <property type="component" value="Linkage Group LG09"/>
</dbReference>
<evidence type="ECO:0000256" key="4">
    <source>
        <dbReference type="ARBA" id="ARBA00022840"/>
    </source>
</evidence>
<evidence type="ECO:0000259" key="7">
    <source>
        <dbReference type="PROSITE" id="PS50011"/>
    </source>
</evidence>
<proteinExistence type="inferred from homology"/>
<keyword evidence="9" id="KW-1185">Reference proteome</keyword>
<feature type="domain" description="Protein kinase" evidence="7">
    <location>
        <begin position="3"/>
        <end position="257"/>
    </location>
</feature>
<dbReference type="PROSITE" id="PS50011">
    <property type="entry name" value="PROTEIN_KINASE_DOM"/>
    <property type="match status" value="1"/>
</dbReference>
<gene>
    <name evidence="8" type="ORF">K2173_015385</name>
</gene>
<keyword evidence="1" id="KW-0808">Transferase</keyword>
<feature type="binding site" evidence="5">
    <location>
        <position position="32"/>
    </location>
    <ligand>
        <name>ATP</name>
        <dbReference type="ChEBI" id="CHEBI:30616"/>
    </ligand>
</feature>
<dbReference type="GO" id="GO:0004674">
    <property type="term" value="F:protein serine/threonine kinase activity"/>
    <property type="evidence" value="ECO:0007669"/>
    <property type="project" value="UniProtKB-KW"/>
</dbReference>
<organism evidence="8 9">
    <name type="scientific">Erythroxylum novogranatense</name>
    <dbReference type="NCBI Taxonomy" id="1862640"/>
    <lineage>
        <taxon>Eukaryota</taxon>
        <taxon>Viridiplantae</taxon>
        <taxon>Streptophyta</taxon>
        <taxon>Embryophyta</taxon>
        <taxon>Tracheophyta</taxon>
        <taxon>Spermatophyta</taxon>
        <taxon>Magnoliopsida</taxon>
        <taxon>eudicotyledons</taxon>
        <taxon>Gunneridae</taxon>
        <taxon>Pentapetalae</taxon>
        <taxon>rosids</taxon>
        <taxon>fabids</taxon>
        <taxon>Malpighiales</taxon>
        <taxon>Erythroxylaceae</taxon>
        <taxon>Erythroxylum</taxon>
    </lineage>
</organism>
<dbReference type="PANTHER" id="PTHR48011:SF76">
    <property type="entry name" value="MITOGEN-ACTIVATED PROTEIN KINASE KINASE KINASE 15"/>
    <property type="match status" value="1"/>
</dbReference>
<dbReference type="SMART" id="SM00220">
    <property type="entry name" value="S_TKc"/>
    <property type="match status" value="1"/>
</dbReference>
<dbReference type="PROSITE" id="PS00107">
    <property type="entry name" value="PROTEIN_KINASE_ATP"/>
    <property type="match status" value="1"/>
</dbReference>
<sequence>MEWTRGPIIGRGSTATVWLASSVFSGEIFALKSVDLSNSLLLRKEQSILSQLSSPYIVKYIGFCIRDENCDMATYNLCMEYVPGGTLQEVIKRSGGQLDEPVIRAYTRDILRGLDYLHVTGLIHCDVKSQNVLIHKDGAKIADFGCARYVEDNGSFTSAFSGTPAFMAPEVARGEEQEFPADVWAVGCTILEMATGFNPWSELSDPVSALYKIGFSNEVPDFPGWFSDQGKDFLSKCLCRDPKERWNIKELLEHPFLDESEVQYYSKEVGEFTRSNSPSCVLDHGFWDSMDSLESPDGGGCSNSPAERMRRLTGSSMSIVSNVSSWTWEDDWITVRSSEIEESNKSFDDNGGTIVLANESSVSLIVNEQEPESSLRLEDLSLELCVENSRDTDDYVNDGSLEDYFVPQNLLSSFSSSRIRLQLTFHPPDL</sequence>
<evidence type="ECO:0000256" key="6">
    <source>
        <dbReference type="RuleBase" id="RU000304"/>
    </source>
</evidence>